<gene>
    <name evidence="2" type="ORF">RS84_01770</name>
</gene>
<dbReference type="EMBL" id="JYJB01000008">
    <property type="protein sequence ID" value="KJL48141.1"/>
    <property type="molecule type" value="Genomic_DNA"/>
</dbReference>
<organism evidence="2 3">
    <name type="scientific">Microbacterium hydrocarbonoxydans</name>
    <dbReference type="NCBI Taxonomy" id="273678"/>
    <lineage>
        <taxon>Bacteria</taxon>
        <taxon>Bacillati</taxon>
        <taxon>Actinomycetota</taxon>
        <taxon>Actinomycetes</taxon>
        <taxon>Micrococcales</taxon>
        <taxon>Microbacteriaceae</taxon>
        <taxon>Microbacterium</taxon>
    </lineage>
</organism>
<protein>
    <submittedName>
        <fullName evidence="2">Phage Tail Collar Domain protein</fullName>
    </submittedName>
</protein>
<dbReference type="Proteomes" id="UP000033900">
    <property type="component" value="Unassembled WGS sequence"/>
</dbReference>
<dbReference type="Pfam" id="PF07484">
    <property type="entry name" value="Collar"/>
    <property type="match status" value="1"/>
</dbReference>
<dbReference type="Gene3D" id="3.90.1340.10">
    <property type="entry name" value="Phage tail collar domain"/>
    <property type="match status" value="1"/>
</dbReference>
<dbReference type="PATRIC" id="fig|273678.4.peg.1774"/>
<sequence length="165" mass="17333">MSEAYVGEIRRVSFNFAPRGWALCNGQLMQISQNQALFSLLGTNYGGDGRTTFALPDLRGRAPIHAGQTPWRGEVGGQEQVALNVQNLPAHSHVPQVSSAAATATSPQGGHWAGTGQPAFGADVAGVVNAAAVSVSGQSQPHENRPPYVVINYIIALSGIYPSRN</sequence>
<feature type="domain" description="Phage tail collar" evidence="1">
    <location>
        <begin position="7"/>
        <end position="63"/>
    </location>
</feature>
<evidence type="ECO:0000259" key="1">
    <source>
        <dbReference type="Pfam" id="PF07484"/>
    </source>
</evidence>
<dbReference type="InterPro" id="IPR037053">
    <property type="entry name" value="Phage_tail_collar_dom_sf"/>
</dbReference>
<dbReference type="AlphaFoldDB" id="A0A0M2HN64"/>
<accession>A0A0M2HN64</accession>
<dbReference type="RefSeq" id="WP_045257382.1">
    <property type="nucleotide sequence ID" value="NZ_JYJB01000008.1"/>
</dbReference>
<proteinExistence type="predicted"/>
<dbReference type="SUPFAM" id="SSF88874">
    <property type="entry name" value="Receptor-binding domain of short tail fibre protein gp12"/>
    <property type="match status" value="1"/>
</dbReference>
<dbReference type="STRING" id="273678.RS84_01770"/>
<dbReference type="InterPro" id="IPR011083">
    <property type="entry name" value="Phage_tail_collar_dom"/>
</dbReference>
<keyword evidence="3" id="KW-1185">Reference proteome</keyword>
<comment type="caution">
    <text evidence="2">The sequence shown here is derived from an EMBL/GenBank/DDBJ whole genome shotgun (WGS) entry which is preliminary data.</text>
</comment>
<reference evidence="2 3" key="1">
    <citation type="submission" date="2015-02" db="EMBL/GenBank/DDBJ databases">
        <title>Draft genome sequences of ten Microbacterium spp. with emphasis on heavy metal contaminated environments.</title>
        <authorList>
            <person name="Corretto E."/>
        </authorList>
    </citation>
    <scope>NUCLEOTIDE SEQUENCE [LARGE SCALE GENOMIC DNA]</scope>
    <source>
        <strain evidence="2 3">SA35</strain>
    </source>
</reference>
<name>A0A0M2HN64_9MICO</name>
<evidence type="ECO:0000313" key="3">
    <source>
        <dbReference type="Proteomes" id="UP000033900"/>
    </source>
</evidence>
<dbReference type="OrthoDB" id="9810174at2"/>
<evidence type="ECO:0000313" key="2">
    <source>
        <dbReference type="EMBL" id="KJL48141.1"/>
    </source>
</evidence>